<feature type="region of interest" description="Disordered" evidence="2">
    <location>
        <begin position="1"/>
        <end position="34"/>
    </location>
</feature>
<dbReference type="EMBL" id="BFEA01000032">
    <property type="protein sequence ID" value="GBG62833.1"/>
    <property type="molecule type" value="Genomic_DNA"/>
</dbReference>
<evidence type="ECO:0000259" key="3">
    <source>
        <dbReference type="Pfam" id="PF07685"/>
    </source>
</evidence>
<dbReference type="SUPFAM" id="SSF52540">
    <property type="entry name" value="P-loop containing nucleoside triphosphate hydrolases"/>
    <property type="match status" value="1"/>
</dbReference>
<evidence type="ECO:0000256" key="1">
    <source>
        <dbReference type="ARBA" id="ARBA00022962"/>
    </source>
</evidence>
<evidence type="ECO:0000256" key="2">
    <source>
        <dbReference type="SAM" id="MobiDB-lite"/>
    </source>
</evidence>
<keyword evidence="5" id="KW-1185">Reference proteome</keyword>
<evidence type="ECO:0000313" key="4">
    <source>
        <dbReference type="EMBL" id="GBG62833.1"/>
    </source>
</evidence>
<dbReference type="AlphaFoldDB" id="A0A388JYQ1"/>
<dbReference type="PROSITE" id="PS51274">
    <property type="entry name" value="GATASE_COBBQ"/>
    <property type="match status" value="1"/>
</dbReference>
<gene>
    <name evidence="4" type="ORF">CBR_g32417</name>
</gene>
<feature type="compositionally biased region" description="Basic residues" evidence="2">
    <location>
        <begin position="297"/>
        <end position="324"/>
    </location>
</feature>
<dbReference type="GO" id="GO:0042242">
    <property type="term" value="F:cobyrinic acid a,c-diamide synthase activity"/>
    <property type="evidence" value="ECO:0007669"/>
    <property type="project" value="InterPro"/>
</dbReference>
<evidence type="ECO:0000313" key="5">
    <source>
        <dbReference type="Proteomes" id="UP000265515"/>
    </source>
</evidence>
<dbReference type="Proteomes" id="UP000265515">
    <property type="component" value="Unassembled WGS sequence"/>
</dbReference>
<accession>A0A388JYQ1</accession>
<proteinExistence type="predicted"/>
<dbReference type="OrthoDB" id="549173at2759"/>
<dbReference type="SUPFAM" id="SSF52317">
    <property type="entry name" value="Class I glutamine amidotransferase-like"/>
    <property type="match status" value="1"/>
</dbReference>
<reference evidence="4 5" key="1">
    <citation type="journal article" date="2018" name="Cell">
        <title>The Chara Genome: Secondary Complexity and Implications for Plant Terrestrialization.</title>
        <authorList>
            <person name="Nishiyama T."/>
            <person name="Sakayama H."/>
            <person name="Vries J.D."/>
            <person name="Buschmann H."/>
            <person name="Saint-Marcoux D."/>
            <person name="Ullrich K.K."/>
            <person name="Haas F.B."/>
            <person name="Vanderstraeten L."/>
            <person name="Becker D."/>
            <person name="Lang D."/>
            <person name="Vosolsobe S."/>
            <person name="Rombauts S."/>
            <person name="Wilhelmsson P.K.I."/>
            <person name="Janitza P."/>
            <person name="Kern R."/>
            <person name="Heyl A."/>
            <person name="Rumpler F."/>
            <person name="Villalobos L.I.A.C."/>
            <person name="Clay J.M."/>
            <person name="Skokan R."/>
            <person name="Toyoda A."/>
            <person name="Suzuki Y."/>
            <person name="Kagoshima H."/>
            <person name="Schijlen E."/>
            <person name="Tajeshwar N."/>
            <person name="Catarino B."/>
            <person name="Hetherington A.J."/>
            <person name="Saltykova A."/>
            <person name="Bonnot C."/>
            <person name="Breuninger H."/>
            <person name="Symeonidi A."/>
            <person name="Radhakrishnan G.V."/>
            <person name="Van Nieuwerburgh F."/>
            <person name="Deforce D."/>
            <person name="Chang C."/>
            <person name="Karol K.G."/>
            <person name="Hedrich R."/>
            <person name="Ulvskov P."/>
            <person name="Glockner G."/>
            <person name="Delwiche C.F."/>
            <person name="Petrasek J."/>
            <person name="Van de Peer Y."/>
            <person name="Friml J."/>
            <person name="Beilby M."/>
            <person name="Dolan L."/>
            <person name="Kohara Y."/>
            <person name="Sugano S."/>
            <person name="Fujiyama A."/>
            <person name="Delaux P.-M."/>
            <person name="Quint M."/>
            <person name="TheiBen G."/>
            <person name="Hagemann M."/>
            <person name="Harholt J."/>
            <person name="Dunand C."/>
            <person name="Zachgo S."/>
            <person name="Langdale J."/>
            <person name="Maumus F."/>
            <person name="Straeten D.V.D."/>
            <person name="Gould S.B."/>
            <person name="Rensing S.A."/>
        </authorList>
    </citation>
    <scope>NUCLEOTIDE SEQUENCE [LARGE SCALE GENOMIC DNA]</scope>
    <source>
        <strain evidence="4 5">S276</strain>
    </source>
</reference>
<comment type="caution">
    <text evidence="4">The sequence shown here is derived from an EMBL/GenBank/DDBJ whole genome shotgun (WGS) entry which is preliminary data.</text>
</comment>
<dbReference type="PANTHER" id="PTHR43873:SF1">
    <property type="entry name" value="COBYRINATE A,C-DIAMIDE SYNTHASE"/>
    <property type="match status" value="1"/>
</dbReference>
<feature type="domain" description="CobB/CobQ-like glutamine amidotransferase" evidence="3">
    <location>
        <begin position="356"/>
        <end position="561"/>
    </location>
</feature>
<keyword evidence="1" id="KW-0315">Glutamine amidotransferase</keyword>
<dbReference type="Pfam" id="PF07685">
    <property type="entry name" value="GATase_3"/>
    <property type="match status" value="1"/>
</dbReference>
<dbReference type="Gramene" id="GBG62833">
    <property type="protein sequence ID" value="GBG62833"/>
    <property type="gene ID" value="CBR_g32417"/>
</dbReference>
<dbReference type="CDD" id="cd03130">
    <property type="entry name" value="GATase1_CobB"/>
    <property type="match status" value="1"/>
</dbReference>
<dbReference type="InterPro" id="IPR027417">
    <property type="entry name" value="P-loop_NTPase"/>
</dbReference>
<dbReference type="InterPro" id="IPR004484">
    <property type="entry name" value="CbiA/CobB_synth"/>
</dbReference>
<dbReference type="PANTHER" id="PTHR43873">
    <property type="entry name" value="COBYRINATE A,C-DIAMIDE SYNTHASE"/>
    <property type="match status" value="1"/>
</dbReference>
<protein>
    <recommendedName>
        <fullName evidence="3">CobB/CobQ-like glutamine amidotransferase domain-containing protein</fullName>
    </recommendedName>
</protein>
<dbReference type="InterPro" id="IPR029062">
    <property type="entry name" value="Class_I_gatase-like"/>
</dbReference>
<dbReference type="Gene3D" id="3.40.50.880">
    <property type="match status" value="1"/>
</dbReference>
<feature type="region of interest" description="Disordered" evidence="2">
    <location>
        <begin position="291"/>
        <end position="334"/>
    </location>
</feature>
<dbReference type="NCBIfam" id="NF002204">
    <property type="entry name" value="PRK01077.1"/>
    <property type="match status" value="1"/>
</dbReference>
<name>A0A388JYQ1_CHABU</name>
<dbReference type="Gene3D" id="3.40.50.300">
    <property type="entry name" value="P-loop containing nucleotide triphosphate hydrolases"/>
    <property type="match status" value="1"/>
</dbReference>
<organism evidence="4 5">
    <name type="scientific">Chara braunii</name>
    <name type="common">Braun's stonewort</name>
    <dbReference type="NCBI Taxonomy" id="69332"/>
    <lineage>
        <taxon>Eukaryota</taxon>
        <taxon>Viridiplantae</taxon>
        <taxon>Streptophyta</taxon>
        <taxon>Charophyceae</taxon>
        <taxon>Charales</taxon>
        <taxon>Characeae</taxon>
        <taxon>Chara</taxon>
    </lineage>
</organism>
<feature type="compositionally biased region" description="Basic and acidic residues" evidence="2">
    <location>
        <begin position="1"/>
        <end position="20"/>
    </location>
</feature>
<dbReference type="STRING" id="69332.A0A388JYQ1"/>
<dbReference type="InterPro" id="IPR011698">
    <property type="entry name" value="GATase_3"/>
</dbReference>
<sequence>MMFPSEREEVPVAWEAERPGSHRPGGKQAAISRGRGKSSASFFSVRVGRHAVGALVGRALAATALLGGRSRELPPRLWWSSASRRRREKGTKEESDFLDPMHHKAATGRDSINLDGWMLSREANVASFKRCARDTDIAIVEGVMGLFDGRDGKSERGSTSEMAKFLGAPVVLVLDCWALARSAAAMIHGFTTFDRDLSFAGVVFNKVGGPAHSAWLREAVEGANVGVTVLGGVPRTPGINIPERHLGLHMPDDQGISADYIARLADLMELHVDLDAILQLAATDQGLRALPPVPNSYHHHHHHHQNHVHHHDPSQNHHHNHHNHHEQPQQPQQQMITLQTHQQTVGALNSQRRSVRIGVAKDAAFCFYYHENLALLEDAGAELVFFSPLKDPLPGQLDAIYFGGGYPELHAEELSQNTRLMYAVRAFATVGGIIYAECGGLMYLSQGIQTKDGEKFALCGVLPFWTRMVQRMVMGYVKVTLHEGCMLFPPDLKELRGHVYHFSEIADDMSSIDNSLMGHDSGALHYGYSMELQYPGAMVEQEGYQIGNVLASYVHLHFGSNPACAHFFVERCRLRGKEKEEI</sequence>